<sequence length="111" mass="12818">MRGQAATGVSSVLEILDEKLSFLGRPETSHPALVVSTSSHSRLNRPWYYKTQLCYYGIYIRQNRDCAYDDILYISAMKPCSYLRFYSYVCHSPQLEHYTSKLVMDSFTGII</sequence>
<dbReference type="AlphaFoldDB" id="A0AAV6QFL6"/>
<accession>A0AAV6QFL6</accession>
<dbReference type="EMBL" id="JAGKHQ010000017">
    <property type="protein sequence ID" value="KAG7488893.1"/>
    <property type="molecule type" value="Genomic_DNA"/>
</dbReference>
<evidence type="ECO:0000313" key="2">
    <source>
        <dbReference type="Proteomes" id="UP000693946"/>
    </source>
</evidence>
<comment type="caution">
    <text evidence="1">The sequence shown here is derived from an EMBL/GenBank/DDBJ whole genome shotgun (WGS) entry which is preliminary data.</text>
</comment>
<keyword evidence="2" id="KW-1185">Reference proteome</keyword>
<dbReference type="Proteomes" id="UP000693946">
    <property type="component" value="Linkage Group LG5"/>
</dbReference>
<gene>
    <name evidence="1" type="ORF">JOB18_000624</name>
</gene>
<evidence type="ECO:0000313" key="1">
    <source>
        <dbReference type="EMBL" id="KAG7488893.1"/>
    </source>
</evidence>
<proteinExistence type="predicted"/>
<name>A0AAV6QFL6_SOLSE</name>
<organism evidence="1 2">
    <name type="scientific">Solea senegalensis</name>
    <name type="common">Senegalese sole</name>
    <dbReference type="NCBI Taxonomy" id="28829"/>
    <lineage>
        <taxon>Eukaryota</taxon>
        <taxon>Metazoa</taxon>
        <taxon>Chordata</taxon>
        <taxon>Craniata</taxon>
        <taxon>Vertebrata</taxon>
        <taxon>Euteleostomi</taxon>
        <taxon>Actinopterygii</taxon>
        <taxon>Neopterygii</taxon>
        <taxon>Teleostei</taxon>
        <taxon>Neoteleostei</taxon>
        <taxon>Acanthomorphata</taxon>
        <taxon>Carangaria</taxon>
        <taxon>Pleuronectiformes</taxon>
        <taxon>Pleuronectoidei</taxon>
        <taxon>Soleidae</taxon>
        <taxon>Solea</taxon>
    </lineage>
</organism>
<reference evidence="1 2" key="1">
    <citation type="journal article" date="2021" name="Sci. Rep.">
        <title>Chromosome anchoring in Senegalese sole (Solea senegalensis) reveals sex-associated markers and genome rearrangements in flatfish.</title>
        <authorList>
            <person name="Guerrero-Cozar I."/>
            <person name="Gomez-Garrido J."/>
            <person name="Berbel C."/>
            <person name="Martinez-Blanch J.F."/>
            <person name="Alioto T."/>
            <person name="Claros M.G."/>
            <person name="Gagnaire P.A."/>
            <person name="Manchado M."/>
        </authorList>
    </citation>
    <scope>NUCLEOTIDE SEQUENCE [LARGE SCALE GENOMIC DNA]</scope>
    <source>
        <strain evidence="1">Sse05_10M</strain>
    </source>
</reference>
<protein>
    <submittedName>
        <fullName evidence="1">Uncharacterized protein</fullName>
    </submittedName>
</protein>